<proteinExistence type="predicted"/>
<comment type="caution">
    <text evidence="1">The sequence shown here is derived from an EMBL/GenBank/DDBJ whole genome shotgun (WGS) entry which is preliminary data.</text>
</comment>
<gene>
    <name evidence="1" type="ORF">AQJ46_46685</name>
</gene>
<dbReference type="EMBL" id="LMWU01000070">
    <property type="protein sequence ID" value="KUN57557.1"/>
    <property type="molecule type" value="Genomic_DNA"/>
</dbReference>
<organism evidence="1 2">
    <name type="scientific">Streptomyces canus</name>
    <dbReference type="NCBI Taxonomy" id="58343"/>
    <lineage>
        <taxon>Bacteria</taxon>
        <taxon>Bacillati</taxon>
        <taxon>Actinomycetota</taxon>
        <taxon>Actinomycetes</taxon>
        <taxon>Kitasatosporales</taxon>
        <taxon>Streptomycetaceae</taxon>
        <taxon>Streptomyces</taxon>
        <taxon>Streptomyces aurantiacus group</taxon>
    </lineage>
</organism>
<dbReference type="RefSeq" id="WP_059211437.1">
    <property type="nucleotide sequence ID" value="NZ_KQ948681.1"/>
</dbReference>
<dbReference type="AlphaFoldDB" id="A0A101RL18"/>
<reference evidence="1 2" key="1">
    <citation type="submission" date="2015-10" db="EMBL/GenBank/DDBJ databases">
        <title>Draft genome sequence of Streptomyces canus DSM 40017, type strain for the species Streptomyces canus.</title>
        <authorList>
            <person name="Ruckert C."/>
            <person name="Winkler A."/>
            <person name="Kalinowski J."/>
            <person name="Kampfer P."/>
            <person name="Glaeser S."/>
        </authorList>
    </citation>
    <scope>NUCLEOTIDE SEQUENCE [LARGE SCALE GENOMIC DNA]</scope>
    <source>
        <strain evidence="1 2">DSM 40017</strain>
    </source>
</reference>
<sequence length="260" mass="27943">MSSNTKYVGTLPEYEEARPSIRAALGALEGAAEALAVLTDKVGDRSAQGAFLVPEHGAEGCVRVLFYLDGEFEESVRSRRDARRRGMERASRRDALGRYARILRSAGWSVAEMYSARTATERLKHLVVHPPALEDLTGPLDSGMAEFLADTFVAYAQGSAVAVRADRLAVGMDVIAAVRLETRTVGTVKVHTGPGGPWVRVTWQPGDHRDSVMGDRRVLDPGFALVVTVESLTGLFGPLLGARSGRGSSPGNGLSRPSRR</sequence>
<dbReference type="Proteomes" id="UP000053669">
    <property type="component" value="Unassembled WGS sequence"/>
</dbReference>
<name>A0A101RL18_9ACTN</name>
<evidence type="ECO:0000313" key="2">
    <source>
        <dbReference type="Proteomes" id="UP000053669"/>
    </source>
</evidence>
<protein>
    <submittedName>
        <fullName evidence="1">Uncharacterized protein</fullName>
    </submittedName>
</protein>
<accession>A0A101RL18</accession>
<evidence type="ECO:0000313" key="1">
    <source>
        <dbReference type="EMBL" id="KUN57557.1"/>
    </source>
</evidence>
<dbReference type="STRING" id="58343.AQJ46_46685"/>